<reference evidence="5" key="1">
    <citation type="journal article" date="2019" name="Int. J. Syst. Evol. Microbiol.">
        <title>The Global Catalogue of Microorganisms (GCM) 10K type strain sequencing project: providing services to taxonomists for standard genome sequencing and annotation.</title>
        <authorList>
            <consortium name="The Broad Institute Genomics Platform"/>
            <consortium name="The Broad Institute Genome Sequencing Center for Infectious Disease"/>
            <person name="Wu L."/>
            <person name="Ma J."/>
        </authorList>
    </citation>
    <scope>NUCLEOTIDE SEQUENCE [LARGE SCALE GENOMIC DNA]</scope>
    <source>
        <strain evidence="5">NBRC 108728</strain>
    </source>
</reference>
<dbReference type="InterPro" id="IPR036217">
    <property type="entry name" value="MethylDNA_cys_MeTrfase_DNAb"/>
</dbReference>
<dbReference type="InterPro" id="IPR014048">
    <property type="entry name" value="MethylDNA_cys_MeTrfase_DNA-bd"/>
</dbReference>
<dbReference type="PANTHER" id="PTHR42942">
    <property type="entry name" value="6-O-METHYLGUANINE DNA METHYLTRANSFERASE"/>
    <property type="match status" value="1"/>
</dbReference>
<dbReference type="SUPFAM" id="SSF46767">
    <property type="entry name" value="Methylated DNA-protein cysteine methyltransferase, C-terminal domain"/>
    <property type="match status" value="1"/>
</dbReference>
<gene>
    <name evidence="4" type="ORF">GCM10025867_14010</name>
</gene>
<evidence type="ECO:0000313" key="4">
    <source>
        <dbReference type="EMBL" id="BDZ49160.1"/>
    </source>
</evidence>
<organism evidence="4 5">
    <name type="scientific">Frondihabitans sucicola</name>
    <dbReference type="NCBI Taxonomy" id="1268041"/>
    <lineage>
        <taxon>Bacteria</taxon>
        <taxon>Bacillati</taxon>
        <taxon>Actinomycetota</taxon>
        <taxon>Actinomycetes</taxon>
        <taxon>Micrococcales</taxon>
        <taxon>Microbacteriaceae</taxon>
        <taxon>Frondihabitans</taxon>
    </lineage>
</organism>
<keyword evidence="1" id="KW-0227">DNA damage</keyword>
<evidence type="ECO:0000256" key="1">
    <source>
        <dbReference type="ARBA" id="ARBA00022763"/>
    </source>
</evidence>
<evidence type="ECO:0000259" key="3">
    <source>
        <dbReference type="Pfam" id="PF01035"/>
    </source>
</evidence>
<dbReference type="InterPro" id="IPR052520">
    <property type="entry name" value="ATL_DNA_repair"/>
</dbReference>
<feature type="region of interest" description="Disordered" evidence="2">
    <location>
        <begin position="1"/>
        <end position="27"/>
    </location>
</feature>
<feature type="domain" description="Methylated-DNA-[protein]-cysteine S-methyltransferase DNA binding" evidence="3">
    <location>
        <begin position="32"/>
        <end position="94"/>
    </location>
</feature>
<name>A0ABN6XZR0_9MICO</name>
<dbReference type="CDD" id="cd06445">
    <property type="entry name" value="ATase"/>
    <property type="match status" value="1"/>
</dbReference>
<evidence type="ECO:0000313" key="5">
    <source>
        <dbReference type="Proteomes" id="UP001321486"/>
    </source>
</evidence>
<protein>
    <recommendedName>
        <fullName evidence="3">Methylated-DNA-[protein]-cysteine S-methyltransferase DNA binding domain-containing protein</fullName>
    </recommendedName>
</protein>
<dbReference type="Proteomes" id="UP001321486">
    <property type="component" value="Chromosome"/>
</dbReference>
<dbReference type="RefSeq" id="WP_286346005.1">
    <property type="nucleotide sequence ID" value="NZ_AP027732.1"/>
</dbReference>
<keyword evidence="5" id="KW-1185">Reference proteome</keyword>
<evidence type="ECO:0000256" key="2">
    <source>
        <dbReference type="SAM" id="MobiDB-lite"/>
    </source>
</evidence>
<dbReference type="Gene3D" id="1.10.10.10">
    <property type="entry name" value="Winged helix-like DNA-binding domain superfamily/Winged helix DNA-binding domain"/>
    <property type="match status" value="1"/>
</dbReference>
<dbReference type="InterPro" id="IPR036388">
    <property type="entry name" value="WH-like_DNA-bd_sf"/>
</dbReference>
<sequence length="124" mass="13304">MTASSEPAEETEPPEATEPAEPHPAGDDWFSLVIGVVESIPAGRVMTYGGVAAAIGSRSSRGVGKVMAHAGSELPWWRVIRASGHPPENHAQRALEMYRVEGTPLAWSRAGTWRVDLTRATWSG</sequence>
<accession>A0ABN6XZR0</accession>
<dbReference type="PANTHER" id="PTHR42942:SF1">
    <property type="entry name" value="ALKYLTRANSFERASE-LIKE PROTEIN 1"/>
    <property type="match status" value="1"/>
</dbReference>
<dbReference type="Pfam" id="PF01035">
    <property type="entry name" value="DNA_binding_1"/>
    <property type="match status" value="1"/>
</dbReference>
<dbReference type="EMBL" id="AP027732">
    <property type="protein sequence ID" value="BDZ49160.1"/>
    <property type="molecule type" value="Genomic_DNA"/>
</dbReference>
<proteinExistence type="predicted"/>